<feature type="compositionally biased region" description="Low complexity" evidence="1">
    <location>
        <begin position="81"/>
        <end position="90"/>
    </location>
</feature>
<feature type="compositionally biased region" description="Gly residues" evidence="1">
    <location>
        <begin position="32"/>
        <end position="52"/>
    </location>
</feature>
<dbReference type="AlphaFoldDB" id="D2AQX5"/>
<keyword evidence="3" id="KW-1185">Reference proteome</keyword>
<feature type="compositionally biased region" description="Low complexity" evidence="1">
    <location>
        <begin position="53"/>
        <end position="74"/>
    </location>
</feature>
<name>D2AQX5_STRRD</name>
<feature type="compositionally biased region" description="Basic and acidic residues" evidence="1">
    <location>
        <begin position="497"/>
        <end position="514"/>
    </location>
</feature>
<dbReference type="KEGG" id="sro:Sros_3588"/>
<evidence type="ECO:0000313" key="3">
    <source>
        <dbReference type="Proteomes" id="UP000002029"/>
    </source>
</evidence>
<feature type="region of interest" description="Disordered" evidence="1">
    <location>
        <begin position="349"/>
        <end position="393"/>
    </location>
</feature>
<feature type="compositionally biased region" description="Basic and acidic residues" evidence="1">
    <location>
        <begin position="99"/>
        <end position="108"/>
    </location>
</feature>
<feature type="compositionally biased region" description="Basic and acidic residues" evidence="1">
    <location>
        <begin position="370"/>
        <end position="393"/>
    </location>
</feature>
<protein>
    <submittedName>
        <fullName evidence="2">Uncharacterized protein</fullName>
    </submittedName>
</protein>
<dbReference type="STRING" id="479432.Sros_3588"/>
<dbReference type="HOGENOM" id="CLU_447532_0_0_11"/>
<feature type="compositionally biased region" description="Low complexity" evidence="1">
    <location>
        <begin position="1"/>
        <end position="10"/>
    </location>
</feature>
<organism evidence="2 3">
    <name type="scientific">Streptosporangium roseum (strain ATCC 12428 / DSM 43021 / JCM 3005 / KCTC 9067 / NCIMB 10171 / NRRL 2505 / NI 9100)</name>
    <dbReference type="NCBI Taxonomy" id="479432"/>
    <lineage>
        <taxon>Bacteria</taxon>
        <taxon>Bacillati</taxon>
        <taxon>Actinomycetota</taxon>
        <taxon>Actinomycetes</taxon>
        <taxon>Streptosporangiales</taxon>
        <taxon>Streptosporangiaceae</taxon>
        <taxon>Streptosporangium</taxon>
    </lineage>
</organism>
<gene>
    <name evidence="2" type="ordered locus">Sros_3588</name>
</gene>
<feature type="region of interest" description="Disordered" evidence="1">
    <location>
        <begin position="482"/>
        <end position="522"/>
    </location>
</feature>
<reference evidence="2 3" key="1">
    <citation type="journal article" date="2010" name="Stand. Genomic Sci.">
        <title>Complete genome sequence of Streptosporangium roseum type strain (NI 9100).</title>
        <authorList>
            <person name="Nolan M."/>
            <person name="Sikorski J."/>
            <person name="Jando M."/>
            <person name="Lucas S."/>
            <person name="Lapidus A."/>
            <person name="Glavina Del Rio T."/>
            <person name="Chen F."/>
            <person name="Tice H."/>
            <person name="Pitluck S."/>
            <person name="Cheng J.F."/>
            <person name="Chertkov O."/>
            <person name="Sims D."/>
            <person name="Meincke L."/>
            <person name="Brettin T."/>
            <person name="Han C."/>
            <person name="Detter J.C."/>
            <person name="Bruce D."/>
            <person name="Goodwin L."/>
            <person name="Land M."/>
            <person name="Hauser L."/>
            <person name="Chang Y.J."/>
            <person name="Jeffries C.D."/>
            <person name="Ivanova N."/>
            <person name="Mavromatis K."/>
            <person name="Mikhailova N."/>
            <person name="Chen A."/>
            <person name="Palaniappan K."/>
            <person name="Chain P."/>
            <person name="Rohde M."/>
            <person name="Goker M."/>
            <person name="Bristow J."/>
            <person name="Eisen J.A."/>
            <person name="Markowitz V."/>
            <person name="Hugenholtz P."/>
            <person name="Kyrpides N.C."/>
            <person name="Klenk H.P."/>
        </authorList>
    </citation>
    <scope>NUCLEOTIDE SEQUENCE [LARGE SCALE GENOMIC DNA]</scope>
    <source>
        <strain evidence="3">ATCC 12428 / DSM 43021 / JCM 3005 / NI 9100</strain>
    </source>
</reference>
<accession>D2AQX5</accession>
<evidence type="ECO:0000256" key="1">
    <source>
        <dbReference type="SAM" id="MobiDB-lite"/>
    </source>
</evidence>
<feature type="region of interest" description="Disordered" evidence="1">
    <location>
        <begin position="1"/>
        <end position="108"/>
    </location>
</feature>
<proteinExistence type="predicted"/>
<evidence type="ECO:0000313" key="2">
    <source>
        <dbReference type="EMBL" id="ACZ86522.1"/>
    </source>
</evidence>
<sequence>MERPGRAAAGPPGPGPAGARLGRGPGSTPPGGFRGALPGGEPGDGLTGGEPGGAPAAGESGEEALAPLQRPAALRLRRQQALRQWPQQGQRGVGRGHRRDPIETGRDPIEARRVQLGARRVQVGARRIQLGARRIQVGARRIQVGADREEVGHRAEAVEVGAAVRCGPGLPDVLHQLRRQVARGPAHHDGGARHGRVLQVDEPELAAGEQHHVVRRQVSEHVTPAVHRLQQPDQPAEDGQDLRRPVAEAVLAQRTGVPVRPALQRDPRHVLLDEEDVPALLEEVHHGGHRPGLREILKAGALRRHPVPRVPAAQIGARVRTALLDDHLAPRPGVLGEIHPAPVRVPYGFADDEPAVQHDRGRSGAPARRRSLERADRERRRGEPRLPRVEDEAALRRAQPDLVEPVVAERPVPAEGAVAVMHDPACPVGAVGEDHGSGKAPGGLVQQGGQADRLRVVARVGGDELPGLRAAAVRFEESPVVVQPGGELEGAPGSGQHPRDAGEHHGGGEHRRGDVQLPPLVGDRVRVRRDLAPESVVGGRPLLRARAPELGGHDVAQDGGVSRTRPHVDPLPVVAALPRRIRDCRRPLANDWNFNCLRGGRGIYPGRKKS</sequence>
<dbReference type="Proteomes" id="UP000002029">
    <property type="component" value="Chromosome"/>
</dbReference>
<dbReference type="EMBL" id="CP001814">
    <property type="protein sequence ID" value="ACZ86522.1"/>
    <property type="molecule type" value="Genomic_DNA"/>
</dbReference>